<feature type="domain" description="Glycosyl transferase family 1" evidence="3">
    <location>
        <begin position="196"/>
        <end position="342"/>
    </location>
</feature>
<dbReference type="Pfam" id="PF00534">
    <property type="entry name" value="Glycos_transf_1"/>
    <property type="match status" value="1"/>
</dbReference>
<dbReference type="InterPro" id="IPR001296">
    <property type="entry name" value="Glyco_trans_1"/>
</dbReference>
<evidence type="ECO:0000259" key="4">
    <source>
        <dbReference type="Pfam" id="PF13439"/>
    </source>
</evidence>
<evidence type="ECO:0000256" key="1">
    <source>
        <dbReference type="ARBA" id="ARBA00022676"/>
    </source>
</evidence>
<dbReference type="Proteomes" id="UP000198815">
    <property type="component" value="Unassembled WGS sequence"/>
</dbReference>
<dbReference type="SUPFAM" id="SSF53756">
    <property type="entry name" value="UDP-Glycosyltransferase/glycogen phosphorylase"/>
    <property type="match status" value="1"/>
</dbReference>
<dbReference type="InterPro" id="IPR028098">
    <property type="entry name" value="Glyco_trans_4-like_N"/>
</dbReference>
<dbReference type="InterPro" id="IPR050194">
    <property type="entry name" value="Glycosyltransferase_grp1"/>
</dbReference>
<reference evidence="5 6" key="1">
    <citation type="submission" date="2016-10" db="EMBL/GenBank/DDBJ databases">
        <authorList>
            <person name="de Groot N.N."/>
        </authorList>
    </citation>
    <scope>NUCLEOTIDE SEQUENCE [LARGE SCALE GENOMIC DNA]</scope>
    <source>
        <strain evidence="5 6">DSM 16859</strain>
    </source>
</reference>
<dbReference type="Pfam" id="PF13439">
    <property type="entry name" value="Glyco_transf_4"/>
    <property type="match status" value="1"/>
</dbReference>
<feature type="domain" description="Glycosyltransferase subfamily 4-like N-terminal" evidence="4">
    <location>
        <begin position="12"/>
        <end position="178"/>
    </location>
</feature>
<evidence type="ECO:0000256" key="2">
    <source>
        <dbReference type="ARBA" id="ARBA00022679"/>
    </source>
</evidence>
<evidence type="ECO:0000313" key="5">
    <source>
        <dbReference type="EMBL" id="SER80824.1"/>
    </source>
</evidence>
<keyword evidence="1 5" id="KW-0328">Glycosyltransferase</keyword>
<dbReference type="AlphaFoldDB" id="A0A1H9S772"/>
<evidence type="ECO:0000259" key="3">
    <source>
        <dbReference type="Pfam" id="PF00534"/>
    </source>
</evidence>
<dbReference type="PANTHER" id="PTHR45947:SF3">
    <property type="entry name" value="SULFOQUINOVOSYL TRANSFERASE SQD2"/>
    <property type="match status" value="1"/>
</dbReference>
<dbReference type="PANTHER" id="PTHR45947">
    <property type="entry name" value="SULFOQUINOVOSYL TRANSFERASE SQD2"/>
    <property type="match status" value="1"/>
</dbReference>
<dbReference type="EMBL" id="FOGZ01000011">
    <property type="protein sequence ID" value="SER80824.1"/>
    <property type="molecule type" value="Genomic_DNA"/>
</dbReference>
<evidence type="ECO:0000313" key="6">
    <source>
        <dbReference type="Proteomes" id="UP000198815"/>
    </source>
</evidence>
<dbReference type="Gene3D" id="3.40.50.2000">
    <property type="entry name" value="Glycogen Phosphorylase B"/>
    <property type="match status" value="2"/>
</dbReference>
<dbReference type="GO" id="GO:0016758">
    <property type="term" value="F:hexosyltransferase activity"/>
    <property type="evidence" value="ECO:0007669"/>
    <property type="project" value="TreeGrafter"/>
</dbReference>
<proteinExistence type="predicted"/>
<name>A0A1H9S772_9ACTN</name>
<gene>
    <name evidence="5" type="ORF">SAMN05443377_11178</name>
</gene>
<keyword evidence="6" id="KW-1185">Reference proteome</keyword>
<dbReference type="GO" id="GO:1901137">
    <property type="term" value="P:carbohydrate derivative biosynthetic process"/>
    <property type="evidence" value="ECO:0007669"/>
    <property type="project" value="UniProtKB-ARBA"/>
</dbReference>
<keyword evidence="2 5" id="KW-0808">Transferase</keyword>
<sequence>MAIVTESFLPQINGVANSVLRVLESLKAGGHEAMVLAPDDPKGVPSHYLGFPVHTVGSLPLPWYTDFRVATVTVATLERKLAEFAPDVVHAAAPVLLGRTALIAAGRLGLPSVALYQTDVPSYAVRYGYGLAESAVWRHMRRVHEMATLTLAPSSFTMGQLLDHGFPRVGVWGRGVDAMRFQPARRDEHLHATWAPHGQCVIGYLGRLGAEKRVSDLAVLDDIPGTQLVVIGDGPQRDELREQLPHAIFTGAKTGDELPRHLASVDVFVHPGELETFGQTLQEASACALPVVAPRRGGPIDIVQEGRTGHLYTPGDMTDLHDSVARLVADPVLRHRLGQSARLTMEPRTWPKLCSQLHGYYLQALSMTRRSAVVAA</sequence>
<protein>
    <submittedName>
        <fullName evidence="5">Phosphatidylinositol alpha 1,6-mannosyltransferase</fullName>
    </submittedName>
</protein>
<accession>A0A1H9S772</accession>
<dbReference type="STRING" id="64702.SAMN05443377_11178"/>
<organism evidence="5 6">
    <name type="scientific">Propionibacterium cyclohexanicum</name>
    <dbReference type="NCBI Taxonomy" id="64702"/>
    <lineage>
        <taxon>Bacteria</taxon>
        <taxon>Bacillati</taxon>
        <taxon>Actinomycetota</taxon>
        <taxon>Actinomycetes</taxon>
        <taxon>Propionibacteriales</taxon>
        <taxon>Propionibacteriaceae</taxon>
        <taxon>Propionibacterium</taxon>
    </lineage>
</organism>
<dbReference type="CDD" id="cd03814">
    <property type="entry name" value="GT4-like"/>
    <property type="match status" value="1"/>
</dbReference>